<dbReference type="AlphaFoldDB" id="A0A5N6F1E1"/>
<reference evidence="2 3" key="1">
    <citation type="submission" date="2019-04" db="EMBL/GenBank/DDBJ databases">
        <title>Fungal friends and foes A comparative genomics study of 23 Aspergillus species from section Flavi.</title>
        <authorList>
            <consortium name="DOE Joint Genome Institute"/>
            <person name="Kjaerbolling I."/>
            <person name="Vesth T.C."/>
            <person name="Frisvad J.C."/>
            <person name="Nybo J.L."/>
            <person name="Theobald S."/>
            <person name="Kildgaard S."/>
            <person name="Petersen T.I."/>
            <person name="Kuo A."/>
            <person name="Sato A."/>
            <person name="Lyhne E.K."/>
            <person name="Kogle M.E."/>
            <person name="Wiebenga A."/>
            <person name="Kun R.S."/>
            <person name="Lubbers R.J."/>
            <person name="Makela M.R."/>
            <person name="Barry K."/>
            <person name="Chovatia M."/>
            <person name="Clum A."/>
            <person name="Daum C."/>
            <person name="Haridas S."/>
            <person name="He G."/>
            <person name="LaButti K."/>
            <person name="Lipzen A."/>
            <person name="Mondo S."/>
            <person name="Pangilinan J."/>
            <person name="Riley R."/>
            <person name="Salamov A."/>
            <person name="Simmons B.A."/>
            <person name="Magnuson J.K."/>
            <person name="Henrissat B."/>
            <person name="Mortensen U.H."/>
            <person name="Larsen T.O."/>
            <person name="De vries R.P."/>
            <person name="Grigoriev I.V."/>
            <person name="Machida M."/>
            <person name="Baker S.E."/>
            <person name="Andersen M.R."/>
        </authorList>
    </citation>
    <scope>NUCLEOTIDE SEQUENCE [LARGE SCALE GENOMIC DNA]</scope>
    <source>
        <strain evidence="2 3">CBS 126849</strain>
    </source>
</reference>
<name>A0A5N6F1E1_9EURO</name>
<keyword evidence="1" id="KW-1133">Transmembrane helix</keyword>
<sequence length="59" mass="6593">MTSRTRKISIANSAIWLSCSAGFTPHEPFSLMFLFYICFWSLYCQGVVCGSNTGNSMTK</sequence>
<keyword evidence="1" id="KW-0812">Transmembrane</keyword>
<evidence type="ECO:0000313" key="3">
    <source>
        <dbReference type="Proteomes" id="UP000326799"/>
    </source>
</evidence>
<gene>
    <name evidence="2" type="ORF">BDV33DRAFT_166822</name>
</gene>
<feature type="transmembrane region" description="Helical" evidence="1">
    <location>
        <begin position="31"/>
        <end position="50"/>
    </location>
</feature>
<dbReference type="PROSITE" id="PS51257">
    <property type="entry name" value="PROKAR_LIPOPROTEIN"/>
    <property type="match status" value="1"/>
</dbReference>
<dbReference type="Proteomes" id="UP000326799">
    <property type="component" value="Unassembled WGS sequence"/>
</dbReference>
<dbReference type="EMBL" id="ML733404">
    <property type="protein sequence ID" value="KAB8223642.1"/>
    <property type="molecule type" value="Genomic_DNA"/>
</dbReference>
<protein>
    <submittedName>
        <fullName evidence="2">Uncharacterized protein</fullName>
    </submittedName>
</protein>
<proteinExistence type="predicted"/>
<evidence type="ECO:0000313" key="2">
    <source>
        <dbReference type="EMBL" id="KAB8223642.1"/>
    </source>
</evidence>
<organism evidence="2 3">
    <name type="scientific">Aspergillus novoparasiticus</name>
    <dbReference type="NCBI Taxonomy" id="986946"/>
    <lineage>
        <taxon>Eukaryota</taxon>
        <taxon>Fungi</taxon>
        <taxon>Dikarya</taxon>
        <taxon>Ascomycota</taxon>
        <taxon>Pezizomycotina</taxon>
        <taxon>Eurotiomycetes</taxon>
        <taxon>Eurotiomycetidae</taxon>
        <taxon>Eurotiales</taxon>
        <taxon>Aspergillaceae</taxon>
        <taxon>Aspergillus</taxon>
        <taxon>Aspergillus subgen. Circumdati</taxon>
    </lineage>
</organism>
<keyword evidence="3" id="KW-1185">Reference proteome</keyword>
<keyword evidence="1" id="KW-0472">Membrane</keyword>
<evidence type="ECO:0000256" key="1">
    <source>
        <dbReference type="SAM" id="Phobius"/>
    </source>
</evidence>
<accession>A0A5N6F1E1</accession>